<feature type="compositionally biased region" description="Acidic residues" evidence="1">
    <location>
        <begin position="19"/>
        <end position="33"/>
    </location>
</feature>
<dbReference type="AlphaFoldDB" id="A0A2G8SRD5"/>
<gene>
    <name evidence="3" type="ORF">GSI_00015</name>
</gene>
<evidence type="ECO:0000259" key="2">
    <source>
        <dbReference type="Pfam" id="PF10551"/>
    </source>
</evidence>
<reference evidence="3 4" key="1">
    <citation type="journal article" date="2015" name="Sci. Rep.">
        <title>Chromosome-level genome map provides insights into diverse defense mechanisms in the medicinal fungus Ganoderma sinense.</title>
        <authorList>
            <person name="Zhu Y."/>
            <person name="Xu J."/>
            <person name="Sun C."/>
            <person name="Zhou S."/>
            <person name="Xu H."/>
            <person name="Nelson D.R."/>
            <person name="Qian J."/>
            <person name="Song J."/>
            <person name="Luo H."/>
            <person name="Xiang L."/>
            <person name="Li Y."/>
            <person name="Xu Z."/>
            <person name="Ji A."/>
            <person name="Wang L."/>
            <person name="Lu S."/>
            <person name="Hayward A."/>
            <person name="Sun W."/>
            <person name="Li X."/>
            <person name="Schwartz D.C."/>
            <person name="Wang Y."/>
            <person name="Chen S."/>
        </authorList>
    </citation>
    <scope>NUCLEOTIDE SEQUENCE [LARGE SCALE GENOMIC DNA]</scope>
    <source>
        <strain evidence="3 4">ZZ0214-1</strain>
    </source>
</reference>
<evidence type="ECO:0000313" key="4">
    <source>
        <dbReference type="Proteomes" id="UP000230002"/>
    </source>
</evidence>
<evidence type="ECO:0000256" key="1">
    <source>
        <dbReference type="SAM" id="MobiDB-lite"/>
    </source>
</evidence>
<dbReference type="Pfam" id="PF10551">
    <property type="entry name" value="MULE"/>
    <property type="match status" value="1"/>
</dbReference>
<dbReference type="Proteomes" id="UP000230002">
    <property type="component" value="Unassembled WGS sequence"/>
</dbReference>
<feature type="compositionally biased region" description="Acidic residues" evidence="1">
    <location>
        <begin position="472"/>
        <end position="489"/>
    </location>
</feature>
<protein>
    <recommendedName>
        <fullName evidence="2">MULE transposase domain-containing protein</fullName>
    </recommendedName>
</protein>
<comment type="caution">
    <text evidence="3">The sequence shown here is derived from an EMBL/GenBank/DDBJ whole genome shotgun (WGS) entry which is preliminary data.</text>
</comment>
<accession>A0A2G8SRD5</accession>
<evidence type="ECO:0000313" key="3">
    <source>
        <dbReference type="EMBL" id="PIL36327.1"/>
    </source>
</evidence>
<feature type="region of interest" description="Disordered" evidence="1">
    <location>
        <begin position="470"/>
        <end position="495"/>
    </location>
</feature>
<proteinExistence type="predicted"/>
<name>A0A2G8SRD5_9APHY</name>
<keyword evidence="4" id="KW-1185">Reference proteome</keyword>
<organism evidence="3 4">
    <name type="scientific">Ganoderma sinense ZZ0214-1</name>
    <dbReference type="NCBI Taxonomy" id="1077348"/>
    <lineage>
        <taxon>Eukaryota</taxon>
        <taxon>Fungi</taxon>
        <taxon>Dikarya</taxon>
        <taxon>Basidiomycota</taxon>
        <taxon>Agaricomycotina</taxon>
        <taxon>Agaricomycetes</taxon>
        <taxon>Polyporales</taxon>
        <taxon>Polyporaceae</taxon>
        <taxon>Ganoderma</taxon>
    </lineage>
</organism>
<sequence>MKKDAERKKRKRQMQKEAEAEEGSEAENEDPAADLDPISLPDFLEALSRVSDGPFDIGARVHALEAGLLSVDPGDRARKLAEILGYNMHLHWTYERKKWHIKTQDYSFGFTCSQSLDREHAEKAVKAGGKPRVTRRMERFACSGWLFIYAKDNCLDVTVKIKHECAHKPYVDIELPDKWKRYIEEHARVQLPSQIWRHILQEEGAHQDVSNINIPFKAKSVYYYWHLVSQQDWKLDSDPITSAKKYISQNASLHNVSLLDIKPEPGTEVIAFKVIDFVWEWAVNTQELAMDSTWNTNGANYELFAAVADANGSGIPLAFLFILTTSDAARGAKQAVLSRFLSALKDEGVRPEFTLTDKDWSEINAMQAVWPDSKHQLCFWHGLRAVKQRLSKNKESPAPYDPEPVARKFSYIDKSFVPIGQRSNSETIPAPPERPLPRIRLLIDGRPSVLTQSIRPITLQADIIRRALASREDEDVPAEGESFDIEAQGDMELPQ</sequence>
<dbReference type="EMBL" id="AYKW01000001">
    <property type="protein sequence ID" value="PIL36327.1"/>
    <property type="molecule type" value="Genomic_DNA"/>
</dbReference>
<dbReference type="InterPro" id="IPR018289">
    <property type="entry name" value="MULE_transposase_dom"/>
</dbReference>
<feature type="region of interest" description="Disordered" evidence="1">
    <location>
        <begin position="1"/>
        <end position="35"/>
    </location>
</feature>
<feature type="domain" description="MULE transposase" evidence="2">
    <location>
        <begin position="289"/>
        <end position="381"/>
    </location>
</feature>
<dbReference type="OrthoDB" id="2437251at2759"/>